<accession>A9UXV8</accession>
<keyword evidence="8" id="KW-0862">Zinc</keyword>
<dbReference type="SMART" id="SM00849">
    <property type="entry name" value="Lactamase_B"/>
    <property type="match status" value="1"/>
</dbReference>
<keyword evidence="6" id="KW-0479">Metal-binding</keyword>
<dbReference type="GO" id="GO:0019243">
    <property type="term" value="P:methylglyoxal catabolic process to D-lactate via S-lactoyl-glutathione"/>
    <property type="evidence" value="ECO:0007669"/>
    <property type="project" value="InterPro"/>
</dbReference>
<dbReference type="InParanoid" id="A9UXV8"/>
<evidence type="ECO:0000256" key="2">
    <source>
        <dbReference type="ARBA" id="ARBA00001947"/>
    </source>
</evidence>
<feature type="non-terminal residue" evidence="11">
    <location>
        <position position="1"/>
    </location>
</feature>
<dbReference type="InterPro" id="IPR035680">
    <property type="entry name" value="Clx_II_MBL"/>
</dbReference>
<dbReference type="Gene3D" id="3.60.15.10">
    <property type="entry name" value="Ribonuclease Z/Hydroxyacylglutathione hydrolase-like"/>
    <property type="match status" value="1"/>
</dbReference>
<evidence type="ECO:0000313" key="12">
    <source>
        <dbReference type="Proteomes" id="UP000001357"/>
    </source>
</evidence>
<dbReference type="CDD" id="cd07723">
    <property type="entry name" value="hydroxyacylglutathione_hydrolase_MBL-fold"/>
    <property type="match status" value="1"/>
</dbReference>
<sequence>VRVLPALDDNFMFLLFNRHTRRALAVDPVQPASLVREAEQLDLVLDTVLTTHHHHDHDGGNAAIQELVSDITVYGGDERIDKLDTLLQPDATLDFDGLQIKAINSGGHTHNHVSFYVTDPNDPSAPGALFAGDSLFVGGCGRLFEGTADDLFDTFARYQQLPSDTVLYCGHEYTVANLEFALDMLPSSSEIQAKLEWARERRSQQAPTVPSTLGAERQHNLFFQ</sequence>
<dbReference type="GO" id="GO:0004416">
    <property type="term" value="F:hydroxyacylglutathione hydrolase activity"/>
    <property type="evidence" value="ECO:0000318"/>
    <property type="project" value="GO_Central"/>
</dbReference>
<dbReference type="InterPro" id="IPR001279">
    <property type="entry name" value="Metallo-B-lactamas"/>
</dbReference>
<dbReference type="EMBL" id="CH991549">
    <property type="protein sequence ID" value="EDQ89913.1"/>
    <property type="molecule type" value="Genomic_DNA"/>
</dbReference>
<evidence type="ECO:0000313" key="11">
    <source>
        <dbReference type="EMBL" id="EDQ89913.1"/>
    </source>
</evidence>
<dbReference type="EC" id="3.1.2.6" evidence="5"/>
<dbReference type="KEGG" id="mbr:MONBRDRAFT_2176"/>
<evidence type="ECO:0000256" key="9">
    <source>
        <dbReference type="ARBA" id="ARBA00031044"/>
    </source>
</evidence>
<dbReference type="SUPFAM" id="SSF56281">
    <property type="entry name" value="Metallo-hydrolase/oxidoreductase"/>
    <property type="match status" value="1"/>
</dbReference>
<dbReference type="Proteomes" id="UP000001357">
    <property type="component" value="Unassembled WGS sequence"/>
</dbReference>
<feature type="domain" description="Metallo-beta-lactamase" evidence="10">
    <location>
        <begin position="9"/>
        <end position="171"/>
    </location>
</feature>
<dbReference type="PANTHER" id="PTHR11935">
    <property type="entry name" value="BETA LACTAMASE DOMAIN"/>
    <property type="match status" value="1"/>
</dbReference>
<dbReference type="Pfam" id="PF16123">
    <property type="entry name" value="HAGH_C"/>
    <property type="match status" value="1"/>
</dbReference>
<gene>
    <name evidence="11" type="ORF">MONBRDRAFT_2176</name>
</gene>
<proteinExistence type="inferred from homology"/>
<evidence type="ECO:0000256" key="3">
    <source>
        <dbReference type="ARBA" id="ARBA00004963"/>
    </source>
</evidence>
<evidence type="ECO:0000256" key="8">
    <source>
        <dbReference type="ARBA" id="ARBA00022833"/>
    </source>
</evidence>
<dbReference type="Pfam" id="PF00753">
    <property type="entry name" value="Lactamase_B"/>
    <property type="match status" value="1"/>
</dbReference>
<dbReference type="AlphaFoldDB" id="A9UXV8"/>
<keyword evidence="12" id="KW-1185">Reference proteome</keyword>
<name>A9UXV8_MONBE</name>
<comment type="similarity">
    <text evidence="4">Belongs to the metallo-beta-lactamase superfamily. Glyoxalase II family.</text>
</comment>
<dbReference type="InterPro" id="IPR032282">
    <property type="entry name" value="HAGH_C"/>
</dbReference>
<evidence type="ECO:0000256" key="6">
    <source>
        <dbReference type="ARBA" id="ARBA00022723"/>
    </source>
</evidence>
<comment type="cofactor">
    <cofactor evidence="2">
        <name>Zn(2+)</name>
        <dbReference type="ChEBI" id="CHEBI:29105"/>
    </cofactor>
</comment>
<evidence type="ECO:0000259" key="10">
    <source>
        <dbReference type="SMART" id="SM00849"/>
    </source>
</evidence>
<dbReference type="eggNOG" id="KOG0813">
    <property type="taxonomic scope" value="Eukaryota"/>
</dbReference>
<evidence type="ECO:0000256" key="5">
    <source>
        <dbReference type="ARBA" id="ARBA00011917"/>
    </source>
</evidence>
<dbReference type="STRING" id="81824.A9UXV8"/>
<comment type="catalytic activity">
    <reaction evidence="1">
        <text>an S-(2-hydroxyacyl)glutathione + H2O = a 2-hydroxy carboxylate + glutathione + H(+)</text>
        <dbReference type="Rhea" id="RHEA:21864"/>
        <dbReference type="ChEBI" id="CHEBI:15377"/>
        <dbReference type="ChEBI" id="CHEBI:15378"/>
        <dbReference type="ChEBI" id="CHEBI:57925"/>
        <dbReference type="ChEBI" id="CHEBI:58896"/>
        <dbReference type="ChEBI" id="CHEBI:71261"/>
        <dbReference type="EC" id="3.1.2.6"/>
    </reaction>
</comment>
<comment type="pathway">
    <text evidence="3">Secondary metabolite metabolism; methylglyoxal degradation; (R)-lactate from methylglyoxal: step 2/2.</text>
</comment>
<dbReference type="OMA" id="CVWPGMR"/>
<keyword evidence="7" id="KW-0378">Hydrolase</keyword>
<dbReference type="GeneID" id="5890634"/>
<dbReference type="NCBIfam" id="TIGR03413">
    <property type="entry name" value="GSH_gloB"/>
    <property type="match status" value="1"/>
</dbReference>
<evidence type="ECO:0000256" key="4">
    <source>
        <dbReference type="ARBA" id="ARBA00006759"/>
    </source>
</evidence>
<dbReference type="InterPro" id="IPR017782">
    <property type="entry name" value="Hydroxyacylglutathione_Hdrlase"/>
</dbReference>
<dbReference type="InterPro" id="IPR036866">
    <property type="entry name" value="RibonucZ/Hydroxyglut_hydro"/>
</dbReference>
<dbReference type="RefSeq" id="XP_001745335.1">
    <property type="nucleotide sequence ID" value="XM_001745283.1"/>
</dbReference>
<evidence type="ECO:0000256" key="1">
    <source>
        <dbReference type="ARBA" id="ARBA00001623"/>
    </source>
</evidence>
<organism evidence="11 12">
    <name type="scientific">Monosiga brevicollis</name>
    <name type="common">Choanoflagellate</name>
    <dbReference type="NCBI Taxonomy" id="81824"/>
    <lineage>
        <taxon>Eukaryota</taxon>
        <taxon>Choanoflagellata</taxon>
        <taxon>Craspedida</taxon>
        <taxon>Salpingoecidae</taxon>
        <taxon>Monosiga</taxon>
    </lineage>
</organism>
<reference evidence="11 12" key="1">
    <citation type="journal article" date="2008" name="Nature">
        <title>The genome of the choanoflagellate Monosiga brevicollis and the origin of metazoans.</title>
        <authorList>
            <consortium name="JGI Sequencing"/>
            <person name="King N."/>
            <person name="Westbrook M.J."/>
            <person name="Young S.L."/>
            <person name="Kuo A."/>
            <person name="Abedin M."/>
            <person name="Chapman J."/>
            <person name="Fairclough S."/>
            <person name="Hellsten U."/>
            <person name="Isogai Y."/>
            <person name="Letunic I."/>
            <person name="Marr M."/>
            <person name="Pincus D."/>
            <person name="Putnam N."/>
            <person name="Rokas A."/>
            <person name="Wright K.J."/>
            <person name="Zuzow R."/>
            <person name="Dirks W."/>
            <person name="Good M."/>
            <person name="Goodstein D."/>
            <person name="Lemons D."/>
            <person name="Li W."/>
            <person name="Lyons J.B."/>
            <person name="Morris A."/>
            <person name="Nichols S."/>
            <person name="Richter D.J."/>
            <person name="Salamov A."/>
            <person name="Bork P."/>
            <person name="Lim W.A."/>
            <person name="Manning G."/>
            <person name="Miller W.T."/>
            <person name="McGinnis W."/>
            <person name="Shapiro H."/>
            <person name="Tjian R."/>
            <person name="Grigoriev I.V."/>
            <person name="Rokhsar D."/>
        </authorList>
    </citation>
    <scope>NUCLEOTIDE SEQUENCE [LARGE SCALE GENOMIC DNA]</scope>
    <source>
        <strain evidence="12">MX1 / ATCC 50154</strain>
    </source>
</reference>
<feature type="non-terminal residue" evidence="11">
    <location>
        <position position="224"/>
    </location>
</feature>
<dbReference type="PANTHER" id="PTHR11935:SF94">
    <property type="entry name" value="TENZING NORGAY, ISOFORM C"/>
    <property type="match status" value="1"/>
</dbReference>
<evidence type="ECO:0000256" key="7">
    <source>
        <dbReference type="ARBA" id="ARBA00022801"/>
    </source>
</evidence>
<dbReference type="GO" id="GO:0046872">
    <property type="term" value="F:metal ion binding"/>
    <property type="evidence" value="ECO:0007669"/>
    <property type="project" value="UniProtKB-KW"/>
</dbReference>
<protein>
    <recommendedName>
        <fullName evidence="5">hydroxyacylglutathione hydrolase</fullName>
        <ecNumber evidence="5">3.1.2.6</ecNumber>
    </recommendedName>
    <alternativeName>
        <fullName evidence="9">Glyoxalase II</fullName>
    </alternativeName>
</protein>